<evidence type="ECO:0000313" key="2">
    <source>
        <dbReference type="EMBL" id="NNM47990.1"/>
    </source>
</evidence>
<dbReference type="AlphaFoldDB" id="A0A849HDL4"/>
<feature type="region of interest" description="Disordered" evidence="1">
    <location>
        <begin position="313"/>
        <end position="344"/>
    </location>
</feature>
<comment type="caution">
    <text evidence="2">The sequence shown here is derived from an EMBL/GenBank/DDBJ whole genome shotgun (WGS) entry which is preliminary data.</text>
</comment>
<gene>
    <name evidence="2" type="ORF">HJG52_18545</name>
</gene>
<evidence type="ECO:0000313" key="3">
    <source>
        <dbReference type="Proteomes" id="UP000588586"/>
    </source>
</evidence>
<feature type="compositionally biased region" description="Basic and acidic residues" evidence="1">
    <location>
        <begin position="14"/>
        <end position="26"/>
    </location>
</feature>
<accession>A0A849HDL4</accession>
<reference evidence="2 3" key="1">
    <citation type="submission" date="2020-04" db="EMBL/GenBank/DDBJ databases">
        <title>Knoellia sp. isolate from air conditioner.</title>
        <authorList>
            <person name="Chea S."/>
            <person name="Kim D.-U."/>
        </authorList>
    </citation>
    <scope>NUCLEOTIDE SEQUENCE [LARGE SCALE GENOMIC DNA]</scope>
    <source>
        <strain evidence="2 3">DB2414S</strain>
    </source>
</reference>
<dbReference type="EMBL" id="JABEPQ010000005">
    <property type="protein sequence ID" value="NNM47990.1"/>
    <property type="molecule type" value="Genomic_DNA"/>
</dbReference>
<dbReference type="RefSeq" id="WP_171245104.1">
    <property type="nucleotide sequence ID" value="NZ_JABEPQ010000005.1"/>
</dbReference>
<feature type="region of interest" description="Disordered" evidence="1">
    <location>
        <begin position="1"/>
        <end position="73"/>
    </location>
</feature>
<name>A0A849HDL4_9MICO</name>
<sequence>MTASPSAAPPQGGHDAEEQRLGEHGALELPDVGAIDRGEREGASLPGRADREGRSDEQSGEDEEAHAPDDRDHAVGALAGVACVAQLAGDLALRWRVRQDGPAQDGEAVRVEPLHLRPVDRVAGDDPGGAPERGGVAAERLGQSGDDEVGWEALGQCGRDPDDGHLVRRAAGGQRDRSRGGYAGCLTCRGHDHLVGVVTPTTAGELGLGPEVDLPRVEDESVDANPPVSLEHSHLDVLAGDHGLANEGAEGLGVGGTVLTGREPGNLRGRTLLAISQHAHGIGELGHLPDVRSGEQGLARSHLEHHSVTRVRLARGAQGGAAGDEGDGDRDHEEHQHRSALVAA</sequence>
<organism evidence="2 3">
    <name type="scientific">Knoellia koreensis</name>
    <dbReference type="NCBI Taxonomy" id="2730921"/>
    <lineage>
        <taxon>Bacteria</taxon>
        <taxon>Bacillati</taxon>
        <taxon>Actinomycetota</taxon>
        <taxon>Actinomycetes</taxon>
        <taxon>Micrococcales</taxon>
        <taxon>Intrasporangiaceae</taxon>
        <taxon>Knoellia</taxon>
    </lineage>
</organism>
<proteinExistence type="predicted"/>
<evidence type="ECO:0000256" key="1">
    <source>
        <dbReference type="SAM" id="MobiDB-lite"/>
    </source>
</evidence>
<dbReference type="Proteomes" id="UP000588586">
    <property type="component" value="Unassembled WGS sequence"/>
</dbReference>
<keyword evidence="3" id="KW-1185">Reference proteome</keyword>
<protein>
    <submittedName>
        <fullName evidence="2">Uncharacterized protein</fullName>
    </submittedName>
</protein>
<feature type="compositionally biased region" description="Basic and acidic residues" evidence="1">
    <location>
        <begin position="34"/>
        <end position="57"/>
    </location>
</feature>